<dbReference type="InterPro" id="IPR008928">
    <property type="entry name" value="6-hairpin_glycosidase_sf"/>
</dbReference>
<proteinExistence type="predicted"/>
<dbReference type="InterPro" id="IPR049046">
    <property type="entry name" value="Beta-AFase-like_GH127_middle"/>
</dbReference>
<dbReference type="Proteomes" id="UP001165367">
    <property type="component" value="Unassembled WGS sequence"/>
</dbReference>
<dbReference type="Pfam" id="PF07944">
    <property type="entry name" value="Beta-AFase-like_GH127_cat"/>
    <property type="match status" value="1"/>
</dbReference>
<keyword evidence="6" id="KW-1185">Reference proteome</keyword>
<dbReference type="EMBL" id="JAKLTR010000007">
    <property type="protein sequence ID" value="MCG2615241.1"/>
    <property type="molecule type" value="Genomic_DNA"/>
</dbReference>
<keyword evidence="2" id="KW-0732">Signal</keyword>
<evidence type="ECO:0000259" key="4">
    <source>
        <dbReference type="Pfam" id="PF20736"/>
    </source>
</evidence>
<dbReference type="GO" id="GO:0016787">
    <property type="term" value="F:hydrolase activity"/>
    <property type="evidence" value="ECO:0007669"/>
    <property type="project" value="UniProtKB-KW"/>
</dbReference>
<dbReference type="InterPro" id="IPR012878">
    <property type="entry name" value="Beta-AFase-like_GH127_cat"/>
</dbReference>
<feature type="compositionally biased region" description="Polar residues" evidence="1">
    <location>
        <begin position="591"/>
        <end position="603"/>
    </location>
</feature>
<accession>A0ABS9KSC6</accession>
<evidence type="ECO:0000256" key="2">
    <source>
        <dbReference type="SAM" id="SignalP"/>
    </source>
</evidence>
<protein>
    <submittedName>
        <fullName evidence="5">Glycoside hydrolase family 127 protein</fullName>
    </submittedName>
</protein>
<sequence length="615" mass="69262">MKINSFKLFTLTISLNILGQAFAQENTGNIDSLSRHEFDYRMQMTLNRLTTSKMIPQYTEQFILADVNLDPANPRRFYNFSGDLSGRYIEVLSMAPKKSNRIQLPQLVSKLISFQQADGRFGSKDLIFTEDKISGEHMALLWGNGRLLVGLMQYYKEYHDPNALQAAKRLGDFFISSYEVCSTPAVSKRLEGMMAMGIICFTQYIEGLIMLTEFSGDAKYANIAAKTYPVLPPRGKQHTHGYLSTLRGVLMLYNYDHKPEHLDFVRKQYDDLVSSDDYTSFGSVREYFGHMDVDRDEGCSTADFLRLSFDLYKVTGNKTYLDKGEFSLLNALYFNQYYTGDFGHHVLNAEGSSPDFLHASWWCCTMHGLRAMYEVRNEYMTEHTAEGIRLNLYIETTYTDKKIGYTITKDKPSDGLQFFHIRLNSIDAKAGPVALRVPSWAEKMEVMINGKKISTPAKDDYLQLGNHSAGTVIRVGFKYRVSIHTGNAKSITPSQLSSSPVAGSLHYGPYLMGADDKTDPIFVAEPNDNTVYLKAITPVLASPAITGIRFPVRYSHSGFPSDLQSVLRPVGALTFNKHAYLMTRLQFASEPGTNKGANTQSMLNPFDPNAKKPSN</sequence>
<dbReference type="PANTHER" id="PTHR31151:SF0">
    <property type="entry name" value="PROLINE-TRNA LIGASE (DUF1680)"/>
    <property type="match status" value="1"/>
</dbReference>
<name>A0ABS9KSC6_9BACT</name>
<feature type="signal peptide" evidence="2">
    <location>
        <begin position="1"/>
        <end position="23"/>
    </location>
</feature>
<evidence type="ECO:0000313" key="6">
    <source>
        <dbReference type="Proteomes" id="UP001165367"/>
    </source>
</evidence>
<evidence type="ECO:0000259" key="3">
    <source>
        <dbReference type="Pfam" id="PF07944"/>
    </source>
</evidence>
<feature type="chain" id="PRO_5045561678" evidence="2">
    <location>
        <begin position="24"/>
        <end position="615"/>
    </location>
</feature>
<feature type="domain" description="Non-reducing end beta-L-arabinofuranosidase-like GH127 catalytic" evidence="3">
    <location>
        <begin position="80"/>
        <end position="374"/>
    </location>
</feature>
<dbReference type="SUPFAM" id="SSF48208">
    <property type="entry name" value="Six-hairpin glycosidases"/>
    <property type="match status" value="1"/>
</dbReference>
<feature type="region of interest" description="Disordered" evidence="1">
    <location>
        <begin position="591"/>
        <end position="615"/>
    </location>
</feature>
<comment type="caution">
    <text evidence="5">The sequence shown here is derived from an EMBL/GenBank/DDBJ whole genome shotgun (WGS) entry which is preliminary data.</text>
</comment>
<feature type="domain" description="Non-reducing end beta-L-arabinofuranosidase-like GH127 middle" evidence="4">
    <location>
        <begin position="388"/>
        <end position="467"/>
    </location>
</feature>
<gene>
    <name evidence="5" type="ORF">LZZ85_13150</name>
</gene>
<dbReference type="RefSeq" id="WP_237872412.1">
    <property type="nucleotide sequence ID" value="NZ_JAKLTR010000007.1"/>
</dbReference>
<dbReference type="PANTHER" id="PTHR31151">
    <property type="entry name" value="PROLINE-TRNA LIGASE (DUF1680)"/>
    <property type="match status" value="1"/>
</dbReference>
<dbReference type="Pfam" id="PF20736">
    <property type="entry name" value="Glyco_hydro127M"/>
    <property type="match status" value="1"/>
</dbReference>
<organism evidence="5 6">
    <name type="scientific">Terrimonas ginsenosidimutans</name>
    <dbReference type="NCBI Taxonomy" id="2908004"/>
    <lineage>
        <taxon>Bacteria</taxon>
        <taxon>Pseudomonadati</taxon>
        <taxon>Bacteroidota</taxon>
        <taxon>Chitinophagia</taxon>
        <taxon>Chitinophagales</taxon>
        <taxon>Chitinophagaceae</taxon>
        <taxon>Terrimonas</taxon>
    </lineage>
</organism>
<evidence type="ECO:0000256" key="1">
    <source>
        <dbReference type="SAM" id="MobiDB-lite"/>
    </source>
</evidence>
<keyword evidence="5" id="KW-0378">Hydrolase</keyword>
<reference evidence="5" key="1">
    <citation type="submission" date="2022-01" db="EMBL/GenBank/DDBJ databases">
        <authorList>
            <person name="Jo J.-H."/>
            <person name="Im W.-T."/>
        </authorList>
    </citation>
    <scope>NUCLEOTIDE SEQUENCE</scope>
    <source>
        <strain evidence="5">NA20</strain>
    </source>
</reference>
<evidence type="ECO:0000313" key="5">
    <source>
        <dbReference type="EMBL" id="MCG2615241.1"/>
    </source>
</evidence>